<accession>A0A0P1H5C9</accession>
<proteinExistence type="predicted"/>
<feature type="domain" description="FAD dependent oxidoreductase" evidence="2">
    <location>
        <begin position="2"/>
        <end position="306"/>
    </location>
</feature>
<dbReference type="Pfam" id="PF01266">
    <property type="entry name" value="DAO"/>
    <property type="match status" value="1"/>
</dbReference>
<dbReference type="SUPFAM" id="SSF51971">
    <property type="entry name" value="Nucleotide-binding domain"/>
    <property type="match status" value="1"/>
</dbReference>
<dbReference type="EMBL" id="CYSR01000002">
    <property type="protein sequence ID" value="CUH98141.1"/>
    <property type="molecule type" value="Genomic_DNA"/>
</dbReference>
<gene>
    <name evidence="3" type="primary">thiO_1</name>
    <name evidence="3" type="ORF">PHA8399_00250</name>
</gene>
<reference evidence="3 4" key="1">
    <citation type="submission" date="2015-09" db="EMBL/GenBank/DDBJ databases">
        <authorList>
            <consortium name="Swine Surveillance"/>
        </authorList>
    </citation>
    <scope>NUCLEOTIDE SEQUENCE [LARGE SCALE GENOMIC DNA]</scope>
    <source>
        <strain evidence="3 4">CECT 8399</strain>
    </source>
</reference>
<sequence length="322" mass="34676">MITIAGAGLAGLACAYELAQRGAQVTVYERGETPGDSSVARFAGGMLAPWCERESAEEDVITLGSRAAGWWARITPVHRRGTLVVAPARDRAELTRFARRTTGHRGVDGAEIAGLEPALAGRFAQGLFFEQEAHLDPRRALRDLSATVQAMGGEIRYGSPAPARVTLDCTGMAAPLPGLRPVRGEMAVLHCPEVEISRTLRLLHPRMPLYLVPRGDGFFMIGGTMIESSSGRGITLRSLSELLSAAFALHPGFAEASVAETGAGLRPAFPDNLPRLTEQDGTLYLNGLYRHGFLLAPAMAEAAARRLLQETTDEDYRERRTA</sequence>
<dbReference type="PRINTS" id="PR00419">
    <property type="entry name" value="ADXRDTASE"/>
</dbReference>
<organism evidence="3 4">
    <name type="scientific">Leisingera aquaemixtae</name>
    <dbReference type="NCBI Taxonomy" id="1396826"/>
    <lineage>
        <taxon>Bacteria</taxon>
        <taxon>Pseudomonadati</taxon>
        <taxon>Pseudomonadota</taxon>
        <taxon>Alphaproteobacteria</taxon>
        <taxon>Rhodobacterales</taxon>
        <taxon>Roseobacteraceae</taxon>
        <taxon>Leisingera</taxon>
    </lineage>
</organism>
<dbReference type="RefSeq" id="WP_058284382.1">
    <property type="nucleotide sequence ID" value="NZ_CYSR01000002.1"/>
</dbReference>
<dbReference type="STRING" id="1396826.PHA8399_00250"/>
<dbReference type="GO" id="GO:0005737">
    <property type="term" value="C:cytoplasm"/>
    <property type="evidence" value="ECO:0007669"/>
    <property type="project" value="TreeGrafter"/>
</dbReference>
<keyword evidence="1 3" id="KW-0560">Oxidoreductase</keyword>
<dbReference type="AlphaFoldDB" id="A0A0P1H5C9"/>
<evidence type="ECO:0000313" key="3">
    <source>
        <dbReference type="EMBL" id="CUH98141.1"/>
    </source>
</evidence>
<evidence type="ECO:0000259" key="2">
    <source>
        <dbReference type="Pfam" id="PF01266"/>
    </source>
</evidence>
<dbReference type="SUPFAM" id="SSF54373">
    <property type="entry name" value="FAD-linked reductases, C-terminal domain"/>
    <property type="match status" value="1"/>
</dbReference>
<dbReference type="InterPro" id="IPR006076">
    <property type="entry name" value="FAD-dep_OxRdtase"/>
</dbReference>
<dbReference type="PANTHER" id="PTHR13847:SF289">
    <property type="entry name" value="GLYCINE OXIDASE"/>
    <property type="match status" value="1"/>
</dbReference>
<dbReference type="PANTHER" id="PTHR13847">
    <property type="entry name" value="SARCOSINE DEHYDROGENASE-RELATED"/>
    <property type="match status" value="1"/>
</dbReference>
<evidence type="ECO:0000256" key="1">
    <source>
        <dbReference type="ARBA" id="ARBA00023002"/>
    </source>
</evidence>
<dbReference type="InterPro" id="IPR036188">
    <property type="entry name" value="FAD/NAD-bd_sf"/>
</dbReference>
<dbReference type="EC" id="1.4.3.19" evidence="3"/>
<dbReference type="Proteomes" id="UP000051326">
    <property type="component" value="Unassembled WGS sequence"/>
</dbReference>
<dbReference type="GO" id="GO:0043799">
    <property type="term" value="F:glycine oxidase activity"/>
    <property type="evidence" value="ECO:0007669"/>
    <property type="project" value="UniProtKB-EC"/>
</dbReference>
<evidence type="ECO:0000313" key="4">
    <source>
        <dbReference type="Proteomes" id="UP000051326"/>
    </source>
</evidence>
<protein>
    <submittedName>
        <fullName evidence="3">Glycine oxidase</fullName>
        <ecNumber evidence="3">1.4.3.19</ecNumber>
    </submittedName>
</protein>
<dbReference type="Gene3D" id="3.50.50.60">
    <property type="entry name" value="FAD/NAD(P)-binding domain"/>
    <property type="match status" value="2"/>
</dbReference>
<name>A0A0P1H5C9_9RHOB</name>
<dbReference type="Gene3D" id="3.30.9.10">
    <property type="entry name" value="D-Amino Acid Oxidase, subunit A, domain 2"/>
    <property type="match status" value="2"/>
</dbReference>